<proteinExistence type="inferred from homology"/>
<dbReference type="PRINTS" id="PR00125">
    <property type="entry name" value="ATPASEDELTA"/>
</dbReference>
<dbReference type="GO" id="GO:0016020">
    <property type="term" value="C:membrane"/>
    <property type="evidence" value="ECO:0007669"/>
    <property type="project" value="UniProtKB-SubCell"/>
</dbReference>
<keyword evidence="4" id="KW-0406">Ion transport</keyword>
<evidence type="ECO:0000256" key="4">
    <source>
        <dbReference type="ARBA" id="ARBA00023065"/>
    </source>
</evidence>
<dbReference type="GO" id="GO:0046933">
    <property type="term" value="F:proton-transporting ATP synthase activity, rotational mechanism"/>
    <property type="evidence" value="ECO:0007669"/>
    <property type="project" value="InterPro"/>
</dbReference>
<gene>
    <name evidence="7" type="ORF">UFOPK2362_00372</name>
</gene>
<evidence type="ECO:0000313" key="7">
    <source>
        <dbReference type="EMBL" id="CAB4680646.1"/>
    </source>
</evidence>
<evidence type="ECO:0000256" key="3">
    <source>
        <dbReference type="ARBA" id="ARBA00022781"/>
    </source>
</evidence>
<evidence type="ECO:0000256" key="6">
    <source>
        <dbReference type="ARBA" id="ARBA00023310"/>
    </source>
</evidence>
<evidence type="ECO:0000256" key="2">
    <source>
        <dbReference type="ARBA" id="ARBA00022448"/>
    </source>
</evidence>
<dbReference type="InterPro" id="IPR000711">
    <property type="entry name" value="ATPase_OSCP/dsu"/>
</dbReference>
<comment type="subcellular location">
    <subcellularLocation>
        <location evidence="1">Membrane</location>
    </subcellularLocation>
</comment>
<accession>A0A6J6N3F9</accession>
<dbReference type="HAMAP" id="MF_01416">
    <property type="entry name" value="ATP_synth_delta_bact"/>
    <property type="match status" value="1"/>
</dbReference>
<dbReference type="SUPFAM" id="SSF47928">
    <property type="entry name" value="N-terminal domain of the delta subunit of the F1F0-ATP synthase"/>
    <property type="match status" value="1"/>
</dbReference>
<dbReference type="NCBIfam" id="TIGR01145">
    <property type="entry name" value="ATP_synt_delta"/>
    <property type="match status" value="1"/>
</dbReference>
<evidence type="ECO:0000256" key="1">
    <source>
        <dbReference type="ARBA" id="ARBA00004370"/>
    </source>
</evidence>
<keyword evidence="6" id="KW-0066">ATP synthesis</keyword>
<dbReference type="AlphaFoldDB" id="A0A6J6N3F9"/>
<protein>
    <submittedName>
        <fullName evidence="7">Unannotated protein</fullName>
    </submittedName>
</protein>
<dbReference type="Pfam" id="PF00213">
    <property type="entry name" value="OSCP"/>
    <property type="match status" value="1"/>
</dbReference>
<keyword evidence="3" id="KW-0375">Hydrogen ion transport</keyword>
<dbReference type="EMBL" id="CAEZXI010000025">
    <property type="protein sequence ID" value="CAB4680646.1"/>
    <property type="molecule type" value="Genomic_DNA"/>
</dbReference>
<dbReference type="PANTHER" id="PTHR11910">
    <property type="entry name" value="ATP SYNTHASE DELTA CHAIN"/>
    <property type="match status" value="1"/>
</dbReference>
<dbReference type="Gene3D" id="1.10.520.20">
    <property type="entry name" value="N-terminal domain of the delta subunit of the F1F0-ATP synthase"/>
    <property type="match status" value="1"/>
</dbReference>
<keyword evidence="5" id="KW-0472">Membrane</keyword>
<organism evidence="7">
    <name type="scientific">freshwater metagenome</name>
    <dbReference type="NCBI Taxonomy" id="449393"/>
    <lineage>
        <taxon>unclassified sequences</taxon>
        <taxon>metagenomes</taxon>
        <taxon>ecological metagenomes</taxon>
    </lineage>
</organism>
<evidence type="ECO:0000256" key="5">
    <source>
        <dbReference type="ARBA" id="ARBA00023136"/>
    </source>
</evidence>
<reference evidence="7" key="1">
    <citation type="submission" date="2020-05" db="EMBL/GenBank/DDBJ databases">
        <authorList>
            <person name="Chiriac C."/>
            <person name="Salcher M."/>
            <person name="Ghai R."/>
            <person name="Kavagutti S V."/>
        </authorList>
    </citation>
    <scope>NUCLEOTIDE SEQUENCE</scope>
</reference>
<keyword evidence="2" id="KW-0813">Transport</keyword>
<name>A0A6J6N3F9_9ZZZZ</name>
<sequence length="275" mass="29533">MKILGGTSRVSVLSLRGVLDEKVKPLSSDDAAQFSNDLFTILTVLSTSVGVRRALTDNARDAAAKAELISNLFAGKIGSAAQSLLASAAGMRWSSPSELADAIEQFAVEAQAVVADKNNEITKLEDQLFDFARVLIANPELRQALNTSADSDEGKVALLESIVKGKYTNSTINLLRRIVVLRRGRNIDATLAAYSHYVSVRKDRMVAHIRTAVELTSAQQEKLSAALAKEVGKAVQINIEVDPKVLGGISIRYGDEIIDGTVINRLTEASRALVS</sequence>
<dbReference type="NCBIfam" id="NF009967">
    <property type="entry name" value="PRK13430.1"/>
    <property type="match status" value="1"/>
</dbReference>
<dbReference type="InterPro" id="IPR026015">
    <property type="entry name" value="ATP_synth_OSCP/delta_N_sf"/>
</dbReference>